<protein>
    <submittedName>
        <fullName evidence="7">4302_t:CDS:1</fullName>
    </submittedName>
</protein>
<keyword evidence="8" id="KW-1185">Reference proteome</keyword>
<comment type="caution">
    <text evidence="7">The sequence shown here is derived from an EMBL/GenBank/DDBJ whole genome shotgun (WGS) entry which is preliminary data.</text>
</comment>
<dbReference type="Proteomes" id="UP000789508">
    <property type="component" value="Unassembled WGS sequence"/>
</dbReference>
<reference evidence="7" key="1">
    <citation type="submission" date="2021-06" db="EMBL/GenBank/DDBJ databases">
        <authorList>
            <person name="Kallberg Y."/>
            <person name="Tangrot J."/>
            <person name="Rosling A."/>
        </authorList>
    </citation>
    <scope>NUCLEOTIDE SEQUENCE</scope>
    <source>
        <strain evidence="7">FL130A</strain>
    </source>
</reference>
<evidence type="ECO:0000256" key="2">
    <source>
        <dbReference type="ARBA" id="ARBA00023015"/>
    </source>
</evidence>
<keyword evidence="2" id="KW-0805">Transcription regulation</keyword>
<dbReference type="Pfam" id="PF11754">
    <property type="entry name" value="Velvet"/>
    <property type="match status" value="1"/>
</dbReference>
<dbReference type="OrthoDB" id="3056235at2759"/>
<dbReference type="InterPro" id="IPR038491">
    <property type="entry name" value="Velvet_dom_sf"/>
</dbReference>
<keyword evidence="3" id="KW-0804">Transcription</keyword>
<evidence type="ECO:0000313" key="7">
    <source>
        <dbReference type="EMBL" id="CAG8574693.1"/>
    </source>
</evidence>
<proteinExistence type="predicted"/>
<dbReference type="PROSITE" id="PS51821">
    <property type="entry name" value="VELVET"/>
    <property type="match status" value="1"/>
</dbReference>
<evidence type="ECO:0000259" key="6">
    <source>
        <dbReference type="PROSITE" id="PS51821"/>
    </source>
</evidence>
<feature type="domain" description="Velvet" evidence="6">
    <location>
        <begin position="98"/>
        <end position="303"/>
    </location>
</feature>
<dbReference type="AlphaFoldDB" id="A0A9N9BR04"/>
<dbReference type="PANTHER" id="PTHR33572">
    <property type="entry name" value="SPORE DEVELOPMENT REGULATOR VOSA"/>
    <property type="match status" value="1"/>
</dbReference>
<dbReference type="InterPro" id="IPR021740">
    <property type="entry name" value="Velvet"/>
</dbReference>
<dbReference type="InterPro" id="IPR037525">
    <property type="entry name" value="Velvet_dom"/>
</dbReference>
<organism evidence="7 8">
    <name type="scientific">Ambispora leptoticha</name>
    <dbReference type="NCBI Taxonomy" id="144679"/>
    <lineage>
        <taxon>Eukaryota</taxon>
        <taxon>Fungi</taxon>
        <taxon>Fungi incertae sedis</taxon>
        <taxon>Mucoromycota</taxon>
        <taxon>Glomeromycotina</taxon>
        <taxon>Glomeromycetes</taxon>
        <taxon>Archaeosporales</taxon>
        <taxon>Ambisporaceae</taxon>
        <taxon>Ambispora</taxon>
    </lineage>
</organism>
<evidence type="ECO:0000256" key="3">
    <source>
        <dbReference type="ARBA" id="ARBA00023163"/>
    </source>
</evidence>
<name>A0A9N9BR04_9GLOM</name>
<feature type="region of interest" description="Disordered" evidence="5">
    <location>
        <begin position="25"/>
        <end position="65"/>
    </location>
</feature>
<comment type="subcellular location">
    <subcellularLocation>
        <location evidence="1">Nucleus</location>
    </subcellularLocation>
</comment>
<gene>
    <name evidence="7" type="ORF">ALEPTO_LOCUS6975</name>
</gene>
<keyword evidence="4" id="KW-0539">Nucleus</keyword>
<dbReference type="Gene3D" id="2.60.40.3960">
    <property type="entry name" value="Velvet domain"/>
    <property type="match status" value="1"/>
</dbReference>
<evidence type="ECO:0000256" key="1">
    <source>
        <dbReference type="ARBA" id="ARBA00004123"/>
    </source>
</evidence>
<dbReference type="GO" id="GO:0005634">
    <property type="term" value="C:nucleus"/>
    <property type="evidence" value="ECO:0007669"/>
    <property type="project" value="UniProtKB-SubCell"/>
</dbReference>
<dbReference type="EMBL" id="CAJVPS010002713">
    <property type="protein sequence ID" value="CAG8574693.1"/>
    <property type="molecule type" value="Genomic_DNA"/>
</dbReference>
<evidence type="ECO:0000313" key="8">
    <source>
        <dbReference type="Proteomes" id="UP000789508"/>
    </source>
</evidence>
<sequence length="323" mass="35454">MSSNVNEFSSEGNSSQVSNEYNLALSSSNTQSHATSRNSHIISNANPVTSDTQRQSTNTNRAKPVLNLNTPNEYLKRAEYASEETLEVNLDSISSGNPLTWKYEIVVAQQPVRARMCGFGDKDRRPISPAPVIQLIVKDGQGKIKHPNEINCSLFVVHTSLLKENGIDEAMIITHLSSKSYPANSKQSLTNNLLGNHVASPYTLNDINGVPGIYFMFPDLSVRTDGLFKLSFSLIDVGIITNFPPTSNNLRKIINTGSSASDILASVTSNRFEVFPAKKFPGMLESTALMRCFANQGIKVPVRNNILKKRDMQASQSEEPSSD</sequence>
<dbReference type="PANTHER" id="PTHR33572:SF3">
    <property type="entry name" value="VELVET COMPLEX SUBUNIT B"/>
    <property type="match status" value="1"/>
</dbReference>
<evidence type="ECO:0000256" key="4">
    <source>
        <dbReference type="ARBA" id="ARBA00023242"/>
    </source>
</evidence>
<accession>A0A9N9BR04</accession>
<evidence type="ECO:0000256" key="5">
    <source>
        <dbReference type="SAM" id="MobiDB-lite"/>
    </source>
</evidence>